<reference evidence="8 9" key="1">
    <citation type="submission" date="2019-08" db="EMBL/GenBank/DDBJ databases">
        <authorList>
            <person name="Peeters C."/>
        </authorList>
    </citation>
    <scope>NUCLEOTIDE SEQUENCE [LARGE SCALE GENOMIC DNA]</scope>
    <source>
        <strain evidence="8 9">LMG 30175</strain>
    </source>
</reference>
<dbReference type="PROSITE" id="PS51918">
    <property type="entry name" value="RADICAL_SAM"/>
    <property type="match status" value="1"/>
</dbReference>
<protein>
    <submittedName>
        <fullName evidence="8">Anaerobic sulfatase-maturating enzyme</fullName>
        <ecNumber evidence="8">1.8.98.-</ecNumber>
    </submittedName>
</protein>
<dbReference type="SUPFAM" id="SSF102114">
    <property type="entry name" value="Radical SAM enzymes"/>
    <property type="match status" value="1"/>
</dbReference>
<dbReference type="Proteomes" id="UP000414233">
    <property type="component" value="Unassembled WGS sequence"/>
</dbReference>
<dbReference type="Pfam" id="PF04055">
    <property type="entry name" value="Radical_SAM"/>
    <property type="match status" value="1"/>
</dbReference>
<dbReference type="SFLD" id="SFLDG01072">
    <property type="entry name" value="dehydrogenase_like"/>
    <property type="match status" value="1"/>
</dbReference>
<evidence type="ECO:0000256" key="5">
    <source>
        <dbReference type="ARBA" id="ARBA00023014"/>
    </source>
</evidence>
<dbReference type="InterPro" id="IPR007197">
    <property type="entry name" value="rSAM"/>
</dbReference>
<organism evidence="8 9">
    <name type="scientific">Pandoraea terrae</name>
    <dbReference type="NCBI Taxonomy" id="1537710"/>
    <lineage>
        <taxon>Bacteria</taxon>
        <taxon>Pseudomonadati</taxon>
        <taxon>Pseudomonadota</taxon>
        <taxon>Betaproteobacteria</taxon>
        <taxon>Burkholderiales</taxon>
        <taxon>Burkholderiaceae</taxon>
        <taxon>Pandoraea</taxon>
    </lineage>
</organism>
<dbReference type="InterPro" id="IPR023867">
    <property type="entry name" value="Sulphatase_maturase_rSAM"/>
</dbReference>
<evidence type="ECO:0000313" key="9">
    <source>
        <dbReference type="Proteomes" id="UP000414233"/>
    </source>
</evidence>
<dbReference type="PIRSF" id="PIRSF037420">
    <property type="entry name" value="PQQ_syn_pqqE"/>
    <property type="match status" value="1"/>
</dbReference>
<dbReference type="OrthoDB" id="308557at2"/>
<dbReference type="EMBL" id="CABPRZ010000011">
    <property type="protein sequence ID" value="VVE19333.1"/>
    <property type="molecule type" value="Genomic_DNA"/>
</dbReference>
<keyword evidence="2" id="KW-0949">S-adenosyl-L-methionine</keyword>
<proteinExistence type="inferred from homology"/>
<evidence type="ECO:0000313" key="8">
    <source>
        <dbReference type="EMBL" id="VVE19333.1"/>
    </source>
</evidence>
<sequence length="396" mass="44526">MRLVNVVKPTHICNLACEYCYNDDVRKPIMSDATLRNVIAKTIDYANATPVVKDIDFIWHGGEPTVAGIDFFARAIQYQSECDPRATVTNHLQTNGTLLNKKWIRFLKRHDFKISLSLDGPQEINDTYRVTRAGIGTFDKVMSSIELLKLGGFPVGICLVLSKANIHRVEEIYDFLVSHELGFNVIPMTMSGAARDRYQDLGINADEYADAWIRMYDRWFESRAAYTYCQDFVLKTRAILYGKPADCISMANCANFNLSVDPVGDVYSCASLSGNLAARLGNIDENSIGGILDGQRGREFRARDVDAQCAKCKWQHVCHGGCLSRAYKFHGSVHTRDFYCPGLFRIYEHIECRLAERGIHAGHPHPWHLSDGLDPSVLPVTRKISSALRVIPIQSI</sequence>
<dbReference type="GO" id="GO:0016491">
    <property type="term" value="F:oxidoreductase activity"/>
    <property type="evidence" value="ECO:0007669"/>
    <property type="project" value="UniProtKB-KW"/>
</dbReference>
<dbReference type="EC" id="1.8.98.-" evidence="8"/>
<comment type="similarity">
    <text evidence="6">Belongs to the radical SAM superfamily. Anaerobic sulfatase-maturating enzyme family.</text>
</comment>
<evidence type="ECO:0000256" key="2">
    <source>
        <dbReference type="ARBA" id="ARBA00022691"/>
    </source>
</evidence>
<dbReference type="RefSeq" id="WP_150697810.1">
    <property type="nucleotide sequence ID" value="NZ_CABPRZ010000011.1"/>
</dbReference>
<dbReference type="NCBIfam" id="NF041298">
    <property type="entry name" value="rSAM_mat_DynA"/>
    <property type="match status" value="1"/>
</dbReference>
<name>A0A5E4W5B0_9BURK</name>
<keyword evidence="4" id="KW-0408">Iron</keyword>
<dbReference type="PANTHER" id="PTHR43273:SF3">
    <property type="entry name" value="ANAEROBIC SULFATASE-MATURATING ENZYME HOMOLOG ASLB-RELATED"/>
    <property type="match status" value="1"/>
</dbReference>
<dbReference type="SFLD" id="SFLDG01384">
    <property type="entry name" value="thioether_bond_formation_requi"/>
    <property type="match status" value="1"/>
</dbReference>
<dbReference type="Gene3D" id="3.20.20.70">
    <property type="entry name" value="Aldolase class I"/>
    <property type="match status" value="1"/>
</dbReference>
<keyword evidence="9" id="KW-1185">Reference proteome</keyword>
<evidence type="ECO:0000256" key="3">
    <source>
        <dbReference type="ARBA" id="ARBA00022723"/>
    </source>
</evidence>
<dbReference type="SFLD" id="SFLDG01067">
    <property type="entry name" value="SPASM/twitch_domain_containing"/>
    <property type="match status" value="1"/>
</dbReference>
<accession>A0A5E4W5B0</accession>
<dbReference type="Pfam" id="PF13186">
    <property type="entry name" value="SPASM"/>
    <property type="match status" value="1"/>
</dbReference>
<dbReference type="InterPro" id="IPR058240">
    <property type="entry name" value="rSAM_sf"/>
</dbReference>
<dbReference type="GO" id="GO:0051536">
    <property type="term" value="F:iron-sulfur cluster binding"/>
    <property type="evidence" value="ECO:0007669"/>
    <property type="project" value="UniProtKB-KW"/>
</dbReference>
<dbReference type="NCBIfam" id="TIGR04085">
    <property type="entry name" value="rSAM_more_4Fe4S"/>
    <property type="match status" value="1"/>
</dbReference>
<dbReference type="SFLD" id="SFLDG01386">
    <property type="entry name" value="main_SPASM_domain-containing"/>
    <property type="match status" value="1"/>
</dbReference>
<keyword evidence="8" id="KW-0560">Oxidoreductase</keyword>
<dbReference type="CDD" id="cd01335">
    <property type="entry name" value="Radical_SAM"/>
    <property type="match status" value="1"/>
</dbReference>
<comment type="cofactor">
    <cofactor evidence="1">
        <name>[4Fe-4S] cluster</name>
        <dbReference type="ChEBI" id="CHEBI:49883"/>
    </cofactor>
</comment>
<evidence type="ECO:0000256" key="6">
    <source>
        <dbReference type="ARBA" id="ARBA00023601"/>
    </source>
</evidence>
<feature type="domain" description="Radical SAM core" evidence="7">
    <location>
        <begin position="1"/>
        <end position="214"/>
    </location>
</feature>
<dbReference type="PANTHER" id="PTHR43273">
    <property type="entry name" value="ANAEROBIC SULFATASE-MATURATING ENZYME HOMOLOG ASLB-RELATED"/>
    <property type="match status" value="1"/>
</dbReference>
<dbReference type="InterPro" id="IPR013785">
    <property type="entry name" value="Aldolase_TIM"/>
</dbReference>
<dbReference type="AlphaFoldDB" id="A0A5E4W5B0"/>
<evidence type="ECO:0000256" key="1">
    <source>
        <dbReference type="ARBA" id="ARBA00001966"/>
    </source>
</evidence>
<keyword evidence="5" id="KW-0411">Iron-sulfur</keyword>
<evidence type="ECO:0000256" key="4">
    <source>
        <dbReference type="ARBA" id="ARBA00023004"/>
    </source>
</evidence>
<dbReference type="GO" id="GO:0046872">
    <property type="term" value="F:metal ion binding"/>
    <property type="evidence" value="ECO:0007669"/>
    <property type="project" value="UniProtKB-KW"/>
</dbReference>
<dbReference type="InterPro" id="IPR017200">
    <property type="entry name" value="PqqE-like"/>
</dbReference>
<keyword evidence="3" id="KW-0479">Metal-binding</keyword>
<gene>
    <name evidence="8" type="ORF">PTE30175_02966</name>
</gene>
<evidence type="ECO:0000259" key="7">
    <source>
        <dbReference type="PROSITE" id="PS51918"/>
    </source>
</evidence>
<dbReference type="SFLD" id="SFLDS00029">
    <property type="entry name" value="Radical_SAM"/>
    <property type="match status" value="1"/>
</dbReference>
<dbReference type="InterPro" id="IPR023885">
    <property type="entry name" value="4Fe4S-binding_SPASM_dom"/>
</dbReference>